<evidence type="ECO:0000313" key="6">
    <source>
        <dbReference type="EMBL" id="GAX23294.1"/>
    </source>
</evidence>
<evidence type="ECO:0000259" key="5">
    <source>
        <dbReference type="SMART" id="SM00382"/>
    </source>
</evidence>
<feature type="region of interest" description="Disordered" evidence="4">
    <location>
        <begin position="810"/>
        <end position="834"/>
    </location>
</feature>
<feature type="region of interest" description="Disordered" evidence="4">
    <location>
        <begin position="312"/>
        <end position="335"/>
    </location>
</feature>
<accession>A0A1Z5KAL7</accession>
<feature type="compositionally biased region" description="Low complexity" evidence="4">
    <location>
        <begin position="59"/>
        <end position="78"/>
    </location>
</feature>
<feature type="compositionally biased region" description="Low complexity" evidence="4">
    <location>
        <begin position="247"/>
        <end position="257"/>
    </location>
</feature>
<feature type="region of interest" description="Disordered" evidence="4">
    <location>
        <begin position="873"/>
        <end position="893"/>
    </location>
</feature>
<feature type="compositionally biased region" description="Polar residues" evidence="4">
    <location>
        <begin position="258"/>
        <end position="267"/>
    </location>
</feature>
<reference evidence="6 7" key="1">
    <citation type="journal article" date="2015" name="Plant Cell">
        <title>Oil accumulation by the oleaginous diatom Fistulifera solaris as revealed by the genome and transcriptome.</title>
        <authorList>
            <person name="Tanaka T."/>
            <person name="Maeda Y."/>
            <person name="Veluchamy A."/>
            <person name="Tanaka M."/>
            <person name="Abida H."/>
            <person name="Marechal E."/>
            <person name="Bowler C."/>
            <person name="Muto M."/>
            <person name="Sunaga Y."/>
            <person name="Tanaka M."/>
            <person name="Yoshino T."/>
            <person name="Taniguchi T."/>
            <person name="Fukuda Y."/>
            <person name="Nemoto M."/>
            <person name="Matsumoto M."/>
            <person name="Wong P.S."/>
            <person name="Aburatani S."/>
            <person name="Fujibuchi W."/>
        </authorList>
    </citation>
    <scope>NUCLEOTIDE SEQUENCE [LARGE SCALE GENOMIC DNA]</scope>
    <source>
        <strain evidence="6 7">JPCC DA0580</strain>
    </source>
</reference>
<feature type="compositionally biased region" description="Basic and acidic residues" evidence="4">
    <location>
        <begin position="43"/>
        <end position="58"/>
    </location>
</feature>
<name>A0A1Z5KAL7_FISSO</name>
<feature type="region of interest" description="Disordered" evidence="4">
    <location>
        <begin position="247"/>
        <end position="273"/>
    </location>
</feature>
<proteinExistence type="inferred from homology"/>
<evidence type="ECO:0000256" key="4">
    <source>
        <dbReference type="SAM" id="MobiDB-lite"/>
    </source>
</evidence>
<dbReference type="Pfam" id="PF00004">
    <property type="entry name" value="AAA"/>
    <property type="match status" value="1"/>
</dbReference>
<dbReference type="GO" id="GO:0005634">
    <property type="term" value="C:nucleus"/>
    <property type="evidence" value="ECO:0007669"/>
    <property type="project" value="UniProtKB-SubCell"/>
</dbReference>
<evidence type="ECO:0000256" key="1">
    <source>
        <dbReference type="ARBA" id="ARBA00004123"/>
    </source>
</evidence>
<feature type="domain" description="AAA+ ATPase" evidence="5">
    <location>
        <begin position="341"/>
        <end position="477"/>
    </location>
</feature>
<dbReference type="OrthoDB" id="2195431at2759"/>
<dbReference type="InterPro" id="IPR027417">
    <property type="entry name" value="P-loop_NTPase"/>
</dbReference>
<dbReference type="InParanoid" id="A0A1Z5KAL7"/>
<feature type="region of interest" description="Disordered" evidence="4">
    <location>
        <begin position="1"/>
        <end position="109"/>
    </location>
</feature>
<sequence length="922" mass="103048">MDYYEGGEDEWDDLIQQDVNEPYDDEDDYYQEPMVYLSEDDEETKKNQQQESNKKDSDPPNASSLSSTPPSLATTQSADDVDEDEDVQEQHSLEYNNRGNNSNNDNDLFSFERYNKGMTWRQEIVTSPDTMKAKQFARSKAAASSLFHAKNKQRQQQHQQRPLLAHTIQTHAPKVVILPQRMTLRPIPGTSVSMTLKDGQRLYMKQTTITANDTIATAATATTTNYPLGESMRAIRARVDRRRRNAATVSTASTTVNHETSVNNNSTRKQEDQLWVDKHAPTSWSHLLSEERVNRQVLKTLKAWDPYVFGQSAPIQKHNPNHQSATTTTSTQSNDIRPPVQQRVILLSGPPGTGKTTLAHWVAQHAGYRPLEINGSEDRSATVLMQHITRAMESSTLDHHLSSSTTTQHRPNCIILDEIDGADAKGAIQAIVELIQASNKQKRFLRRPILFLCNHKYAPALRPLLPFAKQFEVHPPEPQRLVQRLRGILTHEQCIVSQSNVLHDLVTETAGDIRSCLFTLQWARAAAMQTSTRTVDLTRAVEQALQGSGLKDERNDVASCLTTVFRREKRHKEGSNSSLDQVLHSVDRFGDSSKVMDALFLNASQVSYVDPTLDRCATIYEWLSASDLFRSSFSLEVWHTPMAAGAAHVLGRVERPPNLVFSTRFFSDLSYQCEGNVALLQRFAEGLPQCQLVSVCRAVTETIPYAMAIVAPLVATHIRRTVTSVEVLTPAERVSFDQAVRIMISLGLSYVATDNFHQDPSSGSSGKTVRLDPPVDRLTTFEGSASLQSQVPLPIKKLLAKAIASRRLQESVDETTDIPDEPNMEKETRNSVENMSIEKGTESRVIKQTHTADASNFLRLGAKQAKAARSARSALRAGIDRSSKRQKLSHSGSGVPLNQVIRFKYVKGFTQAVRTPCFPEDL</sequence>
<dbReference type="AlphaFoldDB" id="A0A1Z5KAL7"/>
<gene>
    <name evidence="6" type="ORF">FisN_21Hh020</name>
</gene>
<dbReference type="SUPFAM" id="SSF52540">
    <property type="entry name" value="P-loop containing nucleoside triphosphate hydrolases"/>
    <property type="match status" value="1"/>
</dbReference>
<evidence type="ECO:0000313" key="7">
    <source>
        <dbReference type="Proteomes" id="UP000198406"/>
    </source>
</evidence>
<organism evidence="6 7">
    <name type="scientific">Fistulifera solaris</name>
    <name type="common">Oleaginous diatom</name>
    <dbReference type="NCBI Taxonomy" id="1519565"/>
    <lineage>
        <taxon>Eukaryota</taxon>
        <taxon>Sar</taxon>
        <taxon>Stramenopiles</taxon>
        <taxon>Ochrophyta</taxon>
        <taxon>Bacillariophyta</taxon>
        <taxon>Bacillariophyceae</taxon>
        <taxon>Bacillariophycidae</taxon>
        <taxon>Naviculales</taxon>
        <taxon>Naviculaceae</taxon>
        <taxon>Fistulifera</taxon>
    </lineage>
</organism>
<keyword evidence="7" id="KW-1185">Reference proteome</keyword>
<feature type="compositionally biased region" description="Acidic residues" evidence="4">
    <location>
        <begin position="811"/>
        <end position="822"/>
    </location>
</feature>
<comment type="similarity">
    <text evidence="3">Belongs to the activator 1 small subunits family. CTF18 subfamily.</text>
</comment>
<dbReference type="GO" id="GO:0005524">
    <property type="term" value="F:ATP binding"/>
    <property type="evidence" value="ECO:0007669"/>
    <property type="project" value="InterPro"/>
</dbReference>
<dbReference type="GO" id="GO:0016887">
    <property type="term" value="F:ATP hydrolysis activity"/>
    <property type="evidence" value="ECO:0007669"/>
    <property type="project" value="InterPro"/>
</dbReference>
<evidence type="ECO:0000256" key="3">
    <source>
        <dbReference type="ARBA" id="ARBA00043975"/>
    </source>
</evidence>
<dbReference type="SMART" id="SM00382">
    <property type="entry name" value="AAA"/>
    <property type="match status" value="1"/>
</dbReference>
<feature type="compositionally biased region" description="Low complexity" evidence="4">
    <location>
        <begin position="323"/>
        <end position="333"/>
    </location>
</feature>
<evidence type="ECO:0000256" key="2">
    <source>
        <dbReference type="ARBA" id="ARBA00023242"/>
    </source>
</evidence>
<dbReference type="InterPro" id="IPR003959">
    <property type="entry name" value="ATPase_AAA_core"/>
</dbReference>
<dbReference type="PANTHER" id="PTHR46765">
    <property type="entry name" value="P-LOOP CONTAINING NUCLEOSIDE TRIPHOSPHATE HYDROLASES SUPERFAMILY PROTEIN"/>
    <property type="match status" value="1"/>
</dbReference>
<dbReference type="InterPro" id="IPR053016">
    <property type="entry name" value="CTF18-RFC_complex"/>
</dbReference>
<dbReference type="CDD" id="cd00009">
    <property type="entry name" value="AAA"/>
    <property type="match status" value="1"/>
</dbReference>
<dbReference type="PANTHER" id="PTHR46765:SF1">
    <property type="entry name" value="P-LOOP CONTAINING NUCLEOSIDE TRIPHOSPHATE HYDROLASES SUPERFAMILY PROTEIN"/>
    <property type="match status" value="1"/>
</dbReference>
<dbReference type="EMBL" id="BDSP01000199">
    <property type="protein sequence ID" value="GAX23294.1"/>
    <property type="molecule type" value="Genomic_DNA"/>
</dbReference>
<keyword evidence="2" id="KW-0539">Nucleus</keyword>
<dbReference type="Gene3D" id="3.40.50.300">
    <property type="entry name" value="P-loop containing nucleotide triphosphate hydrolases"/>
    <property type="match status" value="1"/>
</dbReference>
<comment type="caution">
    <text evidence="6">The sequence shown here is derived from an EMBL/GenBank/DDBJ whole genome shotgun (WGS) entry which is preliminary data.</text>
</comment>
<dbReference type="InterPro" id="IPR003593">
    <property type="entry name" value="AAA+_ATPase"/>
</dbReference>
<feature type="compositionally biased region" description="Low complexity" evidence="4">
    <location>
        <begin position="96"/>
        <end position="106"/>
    </location>
</feature>
<feature type="compositionally biased region" description="Acidic residues" evidence="4">
    <location>
        <begin position="1"/>
        <end position="30"/>
    </location>
</feature>
<dbReference type="Proteomes" id="UP000198406">
    <property type="component" value="Unassembled WGS sequence"/>
</dbReference>
<comment type="subcellular location">
    <subcellularLocation>
        <location evidence="1">Nucleus</location>
    </subcellularLocation>
</comment>
<dbReference type="Gene3D" id="1.10.8.60">
    <property type="match status" value="1"/>
</dbReference>
<protein>
    <submittedName>
        <fullName evidence="6">Chromosome transmission fidelity protein 18</fullName>
    </submittedName>
</protein>